<dbReference type="AlphaFoldDB" id="A0AAN9C1P6"/>
<keyword evidence="1" id="KW-0962">Peroxisome biogenesis</keyword>
<sequence>MDGNLLGKIVKFNAQASGRDKLFRLVQYCSKFIGWYLQQASVAEDFVQKLQLISNALSTCRKFLRVGKSADFVHAALQSLHISDDVLRWTITVSKVNQAVYLVFDHIVLAGRLGIAKVDKDKWNRLSAQFWLVTLVLGMTRDVYDLINCIGRDLRDRDAKLSQQRKVSGETLDNNNLHRPRKAVPSKSRVVWRSVADNKPLVLDLVKNLSDLVLPLEALGHIQASPGVQGLFGVLSSVIGIVTTWEPLLRLVPA</sequence>
<dbReference type="GO" id="GO:0016559">
    <property type="term" value="P:peroxisome fission"/>
    <property type="evidence" value="ECO:0007669"/>
    <property type="project" value="InterPro"/>
</dbReference>
<organism evidence="5 6">
    <name type="scientific">Littorina saxatilis</name>
    <dbReference type="NCBI Taxonomy" id="31220"/>
    <lineage>
        <taxon>Eukaryota</taxon>
        <taxon>Metazoa</taxon>
        <taxon>Spiralia</taxon>
        <taxon>Lophotrochozoa</taxon>
        <taxon>Mollusca</taxon>
        <taxon>Gastropoda</taxon>
        <taxon>Caenogastropoda</taxon>
        <taxon>Littorinimorpha</taxon>
        <taxon>Littorinoidea</taxon>
        <taxon>Littorinidae</taxon>
        <taxon>Littorina</taxon>
    </lineage>
</organism>
<evidence type="ECO:0000313" key="6">
    <source>
        <dbReference type="Proteomes" id="UP001374579"/>
    </source>
</evidence>
<evidence type="ECO:0008006" key="7">
    <source>
        <dbReference type="Google" id="ProtNLM"/>
    </source>
</evidence>
<dbReference type="PANTHER" id="PTHR12652">
    <property type="entry name" value="PEROXISOMAL BIOGENESIS FACTOR 11"/>
    <property type="match status" value="1"/>
</dbReference>
<comment type="subcellular location">
    <subcellularLocation>
        <location evidence="4">Peroxisome membrane</location>
    </subcellularLocation>
</comment>
<comment type="caution">
    <text evidence="5">The sequence shown here is derived from an EMBL/GenBank/DDBJ whole genome shotgun (WGS) entry which is preliminary data.</text>
</comment>
<name>A0AAN9C1P6_9CAEN</name>
<proteinExistence type="predicted"/>
<reference evidence="5 6" key="1">
    <citation type="submission" date="2024-02" db="EMBL/GenBank/DDBJ databases">
        <title>Chromosome-scale genome assembly of the rough periwinkle Littorina saxatilis.</title>
        <authorList>
            <person name="De Jode A."/>
            <person name="Faria R."/>
            <person name="Formenti G."/>
            <person name="Sims Y."/>
            <person name="Smith T.P."/>
            <person name="Tracey A."/>
            <person name="Wood J.M.D."/>
            <person name="Zagrodzka Z.B."/>
            <person name="Johannesson K."/>
            <person name="Butlin R.K."/>
            <person name="Leder E.H."/>
        </authorList>
    </citation>
    <scope>NUCLEOTIDE SEQUENCE [LARGE SCALE GENOMIC DNA]</scope>
    <source>
        <strain evidence="5">Snail1</strain>
        <tissue evidence="5">Muscle</tissue>
    </source>
</reference>
<dbReference type="PANTHER" id="PTHR12652:SF50">
    <property type="entry name" value="PEROXIN 11"/>
    <property type="match status" value="1"/>
</dbReference>
<dbReference type="InterPro" id="IPR008733">
    <property type="entry name" value="PEX11"/>
</dbReference>
<evidence type="ECO:0000256" key="2">
    <source>
        <dbReference type="ARBA" id="ARBA00023136"/>
    </source>
</evidence>
<gene>
    <name evidence="5" type="ORF">V1264_002443</name>
</gene>
<evidence type="ECO:0000256" key="1">
    <source>
        <dbReference type="ARBA" id="ARBA00022593"/>
    </source>
</evidence>
<evidence type="ECO:0000256" key="4">
    <source>
        <dbReference type="ARBA" id="ARBA00046271"/>
    </source>
</evidence>
<dbReference type="EMBL" id="JBAMIC010000001">
    <property type="protein sequence ID" value="KAK7116831.1"/>
    <property type="molecule type" value="Genomic_DNA"/>
</dbReference>
<evidence type="ECO:0000256" key="3">
    <source>
        <dbReference type="ARBA" id="ARBA00023140"/>
    </source>
</evidence>
<protein>
    <recommendedName>
        <fullName evidence="7">Peroxisomal biogenesis factor 11</fullName>
    </recommendedName>
</protein>
<accession>A0AAN9C1P6</accession>
<keyword evidence="2" id="KW-0472">Membrane</keyword>
<keyword evidence="3" id="KW-0576">Peroxisome</keyword>
<dbReference type="Pfam" id="PF05648">
    <property type="entry name" value="PEX11"/>
    <property type="match status" value="1"/>
</dbReference>
<dbReference type="GO" id="GO:0005778">
    <property type="term" value="C:peroxisomal membrane"/>
    <property type="evidence" value="ECO:0007669"/>
    <property type="project" value="UniProtKB-SubCell"/>
</dbReference>
<evidence type="ECO:0000313" key="5">
    <source>
        <dbReference type="EMBL" id="KAK7116831.1"/>
    </source>
</evidence>
<dbReference type="Proteomes" id="UP001374579">
    <property type="component" value="Unassembled WGS sequence"/>
</dbReference>
<keyword evidence="6" id="KW-1185">Reference proteome</keyword>